<evidence type="ECO:0000313" key="3">
    <source>
        <dbReference type="Proteomes" id="UP000807469"/>
    </source>
</evidence>
<reference evidence="2" key="1">
    <citation type="submission" date="2020-11" db="EMBL/GenBank/DDBJ databases">
        <authorList>
            <consortium name="DOE Joint Genome Institute"/>
            <person name="Ahrendt S."/>
            <person name="Riley R."/>
            <person name="Andreopoulos W."/>
            <person name="Labutti K."/>
            <person name="Pangilinan J."/>
            <person name="Ruiz-Duenas F.J."/>
            <person name="Barrasa J.M."/>
            <person name="Sanchez-Garcia M."/>
            <person name="Camarero S."/>
            <person name="Miyauchi S."/>
            <person name="Serrano A."/>
            <person name="Linde D."/>
            <person name="Babiker R."/>
            <person name="Drula E."/>
            <person name="Ayuso-Fernandez I."/>
            <person name="Pacheco R."/>
            <person name="Padilla G."/>
            <person name="Ferreira P."/>
            <person name="Barriuso J."/>
            <person name="Kellner H."/>
            <person name="Castanera R."/>
            <person name="Alfaro M."/>
            <person name="Ramirez L."/>
            <person name="Pisabarro A.G."/>
            <person name="Kuo A."/>
            <person name="Tritt A."/>
            <person name="Lipzen A."/>
            <person name="He G."/>
            <person name="Yan M."/>
            <person name="Ng V."/>
            <person name="Cullen D."/>
            <person name="Martin F."/>
            <person name="Rosso M.-N."/>
            <person name="Henrissat B."/>
            <person name="Hibbett D."/>
            <person name="Martinez A.T."/>
            <person name="Grigoriev I.V."/>
        </authorList>
    </citation>
    <scope>NUCLEOTIDE SEQUENCE</scope>
    <source>
        <strain evidence="2">CIRM-BRFM 674</strain>
    </source>
</reference>
<accession>A0A9P5Z5T2</accession>
<dbReference type="EMBL" id="MU155169">
    <property type="protein sequence ID" value="KAF9482127.1"/>
    <property type="molecule type" value="Genomic_DNA"/>
</dbReference>
<keyword evidence="1" id="KW-1133">Transmembrane helix</keyword>
<dbReference type="Proteomes" id="UP000807469">
    <property type="component" value="Unassembled WGS sequence"/>
</dbReference>
<evidence type="ECO:0000256" key="1">
    <source>
        <dbReference type="SAM" id="Phobius"/>
    </source>
</evidence>
<organism evidence="2 3">
    <name type="scientific">Pholiota conissans</name>
    <dbReference type="NCBI Taxonomy" id="109636"/>
    <lineage>
        <taxon>Eukaryota</taxon>
        <taxon>Fungi</taxon>
        <taxon>Dikarya</taxon>
        <taxon>Basidiomycota</taxon>
        <taxon>Agaricomycotina</taxon>
        <taxon>Agaricomycetes</taxon>
        <taxon>Agaricomycetidae</taxon>
        <taxon>Agaricales</taxon>
        <taxon>Agaricineae</taxon>
        <taxon>Strophariaceae</taxon>
        <taxon>Pholiota</taxon>
    </lineage>
</organism>
<gene>
    <name evidence="2" type="ORF">BDN70DRAFT_875416</name>
</gene>
<proteinExistence type="predicted"/>
<keyword evidence="3" id="KW-1185">Reference proteome</keyword>
<keyword evidence="1" id="KW-0812">Transmembrane</keyword>
<keyword evidence="1" id="KW-0472">Membrane</keyword>
<feature type="transmembrane region" description="Helical" evidence="1">
    <location>
        <begin position="20"/>
        <end position="40"/>
    </location>
</feature>
<protein>
    <submittedName>
        <fullName evidence="2">Uncharacterized protein</fullName>
    </submittedName>
</protein>
<evidence type="ECO:0000313" key="2">
    <source>
        <dbReference type="EMBL" id="KAF9482127.1"/>
    </source>
</evidence>
<dbReference type="AlphaFoldDB" id="A0A9P5Z5T2"/>
<name>A0A9P5Z5T2_9AGAR</name>
<sequence>MSSASIVHSDQLKSDVSVSLVLGLLNVALTCMVVCCVVVGPNTGPSLVPPIH</sequence>
<comment type="caution">
    <text evidence="2">The sequence shown here is derived from an EMBL/GenBank/DDBJ whole genome shotgun (WGS) entry which is preliminary data.</text>
</comment>